<evidence type="ECO:0000313" key="7">
    <source>
        <dbReference type="EMBL" id="VYT08283.1"/>
    </source>
</evidence>
<dbReference type="PROSITE" id="PS00758">
    <property type="entry name" value="ARGE_DAPE_CPG2_1"/>
    <property type="match status" value="1"/>
</dbReference>
<dbReference type="EMBL" id="CACRSL010000003">
    <property type="protein sequence ID" value="VYT08283.1"/>
    <property type="molecule type" value="Genomic_DNA"/>
</dbReference>
<evidence type="ECO:0000256" key="5">
    <source>
        <dbReference type="ARBA" id="ARBA00022833"/>
    </source>
</evidence>
<dbReference type="AlphaFoldDB" id="A0A6N2TUL9"/>
<comment type="similarity">
    <text evidence="1">Belongs to the peptidase M20A family.</text>
</comment>
<accession>A0A6N2TUL9</accession>
<protein>
    <submittedName>
        <fullName evidence="7">Succinyl-diaminopimelate desuccinylase</fullName>
        <ecNumber evidence="7">3.5.1.18</ecNumber>
    </submittedName>
</protein>
<dbReference type="Pfam" id="PF07687">
    <property type="entry name" value="M20_dimer"/>
    <property type="match status" value="1"/>
</dbReference>
<dbReference type="InterPro" id="IPR036264">
    <property type="entry name" value="Bact_exopeptidase_dim_dom"/>
</dbReference>
<keyword evidence="2" id="KW-0645">Protease</keyword>
<evidence type="ECO:0000259" key="6">
    <source>
        <dbReference type="Pfam" id="PF07687"/>
    </source>
</evidence>
<dbReference type="SUPFAM" id="SSF55031">
    <property type="entry name" value="Bacterial exopeptidase dimerisation domain"/>
    <property type="match status" value="1"/>
</dbReference>
<organism evidence="7">
    <name type="scientific">uncultured Anaerotruncus sp</name>
    <dbReference type="NCBI Taxonomy" id="905011"/>
    <lineage>
        <taxon>Bacteria</taxon>
        <taxon>Bacillati</taxon>
        <taxon>Bacillota</taxon>
        <taxon>Clostridia</taxon>
        <taxon>Eubacteriales</taxon>
        <taxon>Oscillospiraceae</taxon>
        <taxon>Anaerotruncus</taxon>
        <taxon>environmental samples</taxon>
    </lineage>
</organism>
<dbReference type="InterPro" id="IPR002933">
    <property type="entry name" value="Peptidase_M20"/>
</dbReference>
<evidence type="ECO:0000256" key="4">
    <source>
        <dbReference type="ARBA" id="ARBA00022801"/>
    </source>
</evidence>
<dbReference type="SUPFAM" id="SSF53187">
    <property type="entry name" value="Zn-dependent exopeptidases"/>
    <property type="match status" value="1"/>
</dbReference>
<dbReference type="GO" id="GO:0051603">
    <property type="term" value="P:proteolysis involved in protein catabolic process"/>
    <property type="evidence" value="ECO:0007669"/>
    <property type="project" value="TreeGrafter"/>
</dbReference>
<evidence type="ECO:0000256" key="3">
    <source>
        <dbReference type="ARBA" id="ARBA00022723"/>
    </source>
</evidence>
<dbReference type="InterPro" id="IPR001261">
    <property type="entry name" value="ArgE/DapE_CS"/>
</dbReference>
<dbReference type="EC" id="3.5.1.18" evidence="7"/>
<dbReference type="Pfam" id="PF01546">
    <property type="entry name" value="Peptidase_M20"/>
    <property type="match status" value="1"/>
</dbReference>
<feature type="domain" description="Peptidase M20 dimerisation" evidence="6">
    <location>
        <begin position="197"/>
        <end position="337"/>
    </location>
</feature>
<reference evidence="7" key="1">
    <citation type="submission" date="2019-11" db="EMBL/GenBank/DDBJ databases">
        <authorList>
            <person name="Feng L."/>
        </authorList>
    </citation>
    <scope>NUCLEOTIDE SEQUENCE</scope>
    <source>
        <strain evidence="7">AundefinedLFYP135</strain>
    </source>
</reference>
<dbReference type="Gene3D" id="3.30.70.360">
    <property type="match status" value="1"/>
</dbReference>
<dbReference type="GO" id="GO:0046872">
    <property type="term" value="F:metal ion binding"/>
    <property type="evidence" value="ECO:0007669"/>
    <property type="project" value="UniProtKB-KW"/>
</dbReference>
<evidence type="ECO:0000256" key="2">
    <source>
        <dbReference type="ARBA" id="ARBA00022670"/>
    </source>
</evidence>
<gene>
    <name evidence="7" type="primary">dapE_3</name>
    <name evidence="7" type="ORF">AULFYP135_01569</name>
</gene>
<sequence length="447" mass="49734">MRYDKELYAKHLQGMVRFPTVSNADPEKVDWETFLGLHKYLEETYPLVHKTLTKEVFGKVGLLYHWKGTGKSGKLPLMLTAHQDVVPEGDHSMWKYPPYEGVIAEGCVWGRGSSDCKSNILAYMEALEGMIADGFVPDYDIYLGFGYNEEIMGGPGAAGTILVDLLKSRGVEIGLELDEGGGIDQQGGQYVAQIYPAEKGYADFEFSMKDPGGHSSQPGEHSSLGIIGKTACILEENVLPQRLTKPAIDQMKAMAPFMEGELAQLFKDPEANWEALKSILAQNRTYNAMTRTTTAVTMMKGSDQANILPERSWLVINNRLLTGDTIESLQAFYESIVPEGVEVKLLKGHNMPEVSSIESEEYKLLHSIVEKKYPGITMMPSLLLGGTDARYFSDICPTHSVYRFTGMRRFNSKSGGAHQVNERTDIDVLEDDVEFYVELFKAYGSAQ</sequence>
<dbReference type="Gene3D" id="1.10.150.900">
    <property type="match status" value="1"/>
</dbReference>
<proteinExistence type="inferred from homology"/>
<evidence type="ECO:0000256" key="1">
    <source>
        <dbReference type="ARBA" id="ARBA00006247"/>
    </source>
</evidence>
<dbReference type="InterPro" id="IPR047177">
    <property type="entry name" value="Pept_M20A"/>
</dbReference>
<dbReference type="InterPro" id="IPR011650">
    <property type="entry name" value="Peptidase_M20_dimer"/>
</dbReference>
<dbReference type="PANTHER" id="PTHR45962:SF1">
    <property type="entry name" value="N-FATTY-ACYL-AMINO ACID SYNTHASE_HYDROLASE PM20D1"/>
    <property type="match status" value="1"/>
</dbReference>
<keyword evidence="3" id="KW-0479">Metal-binding</keyword>
<dbReference type="GO" id="GO:0004180">
    <property type="term" value="F:carboxypeptidase activity"/>
    <property type="evidence" value="ECO:0007669"/>
    <property type="project" value="TreeGrafter"/>
</dbReference>
<dbReference type="Gene3D" id="3.40.630.10">
    <property type="entry name" value="Zn peptidases"/>
    <property type="match status" value="1"/>
</dbReference>
<keyword evidence="5" id="KW-0862">Zinc</keyword>
<keyword evidence="4 7" id="KW-0378">Hydrolase</keyword>
<name>A0A6N2TUL9_9FIRM</name>
<dbReference type="GO" id="GO:0009014">
    <property type="term" value="F:succinyl-diaminopimelate desuccinylase activity"/>
    <property type="evidence" value="ECO:0007669"/>
    <property type="project" value="UniProtKB-EC"/>
</dbReference>
<dbReference type="PANTHER" id="PTHR45962">
    <property type="entry name" value="N-FATTY-ACYL-AMINO ACID SYNTHASE/HYDROLASE PM20D1"/>
    <property type="match status" value="1"/>
</dbReference>